<dbReference type="Pfam" id="PF07992">
    <property type="entry name" value="Pyr_redox_2"/>
    <property type="match status" value="1"/>
</dbReference>
<feature type="domain" description="FAD/NAD(P)-binding" evidence="3">
    <location>
        <begin position="5"/>
        <end position="182"/>
    </location>
</feature>
<organism evidence="4 5">
    <name type="scientific">Trinickia dinghuensis</name>
    <dbReference type="NCBI Taxonomy" id="2291023"/>
    <lineage>
        <taxon>Bacteria</taxon>
        <taxon>Pseudomonadati</taxon>
        <taxon>Pseudomonadota</taxon>
        <taxon>Betaproteobacteria</taxon>
        <taxon>Burkholderiales</taxon>
        <taxon>Burkholderiaceae</taxon>
        <taxon>Trinickia</taxon>
    </lineage>
</organism>
<dbReference type="EMBL" id="QRGA01000016">
    <property type="protein sequence ID" value="RDU96064.1"/>
    <property type="molecule type" value="Genomic_DNA"/>
</dbReference>
<dbReference type="OrthoDB" id="9786503at2"/>
<keyword evidence="2" id="KW-0560">Oxidoreductase</keyword>
<evidence type="ECO:0000313" key="4">
    <source>
        <dbReference type="EMBL" id="RDU96064.1"/>
    </source>
</evidence>
<keyword evidence="5" id="KW-1185">Reference proteome</keyword>
<gene>
    <name evidence="4" type="ORF">DWV00_25815</name>
</gene>
<dbReference type="InterPro" id="IPR036188">
    <property type="entry name" value="FAD/NAD-bd_sf"/>
</dbReference>
<keyword evidence="1" id="KW-0285">Flavoprotein</keyword>
<dbReference type="PRINTS" id="PR00368">
    <property type="entry name" value="FADPNR"/>
</dbReference>
<dbReference type="SUPFAM" id="SSF51905">
    <property type="entry name" value="FAD/NAD(P)-binding domain"/>
    <property type="match status" value="1"/>
</dbReference>
<dbReference type="Gene3D" id="3.50.50.60">
    <property type="entry name" value="FAD/NAD(P)-binding domain"/>
    <property type="match status" value="4"/>
</dbReference>
<comment type="caution">
    <text evidence="4">The sequence shown here is derived from an EMBL/GenBank/DDBJ whole genome shotgun (WGS) entry which is preliminary data.</text>
</comment>
<dbReference type="InterPro" id="IPR023753">
    <property type="entry name" value="FAD/NAD-binding_dom"/>
</dbReference>
<accession>A0A3D8JU13</accession>
<dbReference type="Proteomes" id="UP000256838">
    <property type="component" value="Unassembled WGS sequence"/>
</dbReference>
<name>A0A3D8JU13_9BURK</name>
<dbReference type="AlphaFoldDB" id="A0A3D8JU13"/>
<proteinExistence type="predicted"/>
<reference evidence="4 5" key="1">
    <citation type="submission" date="2018-08" db="EMBL/GenBank/DDBJ databases">
        <title>Paraburkholderia sp. DHOM06 isolated from forest soil.</title>
        <authorList>
            <person name="Gao Z.-H."/>
            <person name="Qiu L.-H."/>
        </authorList>
    </citation>
    <scope>NUCLEOTIDE SEQUENCE [LARGE SCALE GENOMIC DNA]</scope>
    <source>
        <strain evidence="4 5">DHOM06</strain>
    </source>
</reference>
<sequence>MSAFDAIIVGGGPAGASCALWLKLLGFQPCIVEQRSELGGLQNESPYPNEWIAPVVGVRGEEVAHRIHGNILSRGIECRLSTSVEWVTIDRGRFVADVTDAAGRQDILSSPYLVLASGVRPADGGFRAGPNFVIGPGKRINGRDFRGQSVAILGGGDSAFENYEFIRAKGAAHTHIYARSIRARRDFLERIPVTDVSVGPYDVCPDTATVSGQRYDVVVVLYGWTPSLEFMRGLDLARSAEGFVSADSRTAETSIPNVFAIGEVAHRMHPCCVTSMADGVVAAKEIQKRIEADSRGRFIAAARALAL</sequence>
<evidence type="ECO:0000256" key="1">
    <source>
        <dbReference type="ARBA" id="ARBA00022630"/>
    </source>
</evidence>
<dbReference type="InterPro" id="IPR050097">
    <property type="entry name" value="Ferredoxin-NADP_redctase_2"/>
</dbReference>
<dbReference type="RefSeq" id="WP_115536446.1">
    <property type="nucleotide sequence ID" value="NZ_QRGA01000016.1"/>
</dbReference>
<evidence type="ECO:0000259" key="3">
    <source>
        <dbReference type="Pfam" id="PF07992"/>
    </source>
</evidence>
<dbReference type="GO" id="GO:0016491">
    <property type="term" value="F:oxidoreductase activity"/>
    <property type="evidence" value="ECO:0007669"/>
    <property type="project" value="UniProtKB-KW"/>
</dbReference>
<evidence type="ECO:0000256" key="2">
    <source>
        <dbReference type="ARBA" id="ARBA00023002"/>
    </source>
</evidence>
<protein>
    <submittedName>
        <fullName evidence="4">NAD(P)/FAD-dependent oxidoreductase</fullName>
    </submittedName>
</protein>
<dbReference type="PRINTS" id="PR00469">
    <property type="entry name" value="PNDRDTASEII"/>
</dbReference>
<evidence type="ECO:0000313" key="5">
    <source>
        <dbReference type="Proteomes" id="UP000256838"/>
    </source>
</evidence>
<dbReference type="PANTHER" id="PTHR48105">
    <property type="entry name" value="THIOREDOXIN REDUCTASE 1-RELATED-RELATED"/>
    <property type="match status" value="1"/>
</dbReference>